<evidence type="ECO:0000256" key="1">
    <source>
        <dbReference type="SAM" id="MobiDB-lite"/>
    </source>
</evidence>
<gene>
    <name evidence="2" type="ORF">M430DRAFT_33201</name>
</gene>
<accession>A0A2T3BB22</accession>
<name>A0A2T3BB22_AMORE</name>
<dbReference type="GeneID" id="36574396"/>
<dbReference type="InParanoid" id="A0A2T3BB22"/>
<evidence type="ECO:0000313" key="3">
    <source>
        <dbReference type="Proteomes" id="UP000241818"/>
    </source>
</evidence>
<proteinExistence type="predicted"/>
<feature type="compositionally biased region" description="Basic and acidic residues" evidence="1">
    <location>
        <begin position="144"/>
        <end position="153"/>
    </location>
</feature>
<dbReference type="STRING" id="857342.A0A2T3BB22"/>
<organism evidence="2 3">
    <name type="scientific">Amorphotheca resinae ATCC 22711</name>
    <dbReference type="NCBI Taxonomy" id="857342"/>
    <lineage>
        <taxon>Eukaryota</taxon>
        <taxon>Fungi</taxon>
        <taxon>Dikarya</taxon>
        <taxon>Ascomycota</taxon>
        <taxon>Pezizomycotina</taxon>
        <taxon>Leotiomycetes</taxon>
        <taxon>Helotiales</taxon>
        <taxon>Amorphothecaceae</taxon>
        <taxon>Amorphotheca</taxon>
    </lineage>
</organism>
<evidence type="ECO:0000313" key="2">
    <source>
        <dbReference type="EMBL" id="PSS25521.1"/>
    </source>
</evidence>
<dbReference type="AlphaFoldDB" id="A0A2T3BB22"/>
<protein>
    <submittedName>
        <fullName evidence="2">Uncharacterized protein</fullName>
    </submittedName>
</protein>
<feature type="region of interest" description="Disordered" evidence="1">
    <location>
        <begin position="1"/>
        <end position="153"/>
    </location>
</feature>
<dbReference type="Proteomes" id="UP000241818">
    <property type="component" value="Unassembled WGS sequence"/>
</dbReference>
<keyword evidence="3" id="KW-1185">Reference proteome</keyword>
<reference evidence="2 3" key="1">
    <citation type="journal article" date="2018" name="New Phytol.">
        <title>Comparative genomics and transcriptomics depict ericoid mycorrhizal fungi as versatile saprotrophs and plant mutualists.</title>
        <authorList>
            <person name="Martino E."/>
            <person name="Morin E."/>
            <person name="Grelet G.A."/>
            <person name="Kuo A."/>
            <person name="Kohler A."/>
            <person name="Daghino S."/>
            <person name="Barry K.W."/>
            <person name="Cichocki N."/>
            <person name="Clum A."/>
            <person name="Dockter R.B."/>
            <person name="Hainaut M."/>
            <person name="Kuo R.C."/>
            <person name="LaButti K."/>
            <person name="Lindahl B.D."/>
            <person name="Lindquist E.A."/>
            <person name="Lipzen A."/>
            <person name="Khouja H.R."/>
            <person name="Magnuson J."/>
            <person name="Murat C."/>
            <person name="Ohm R.A."/>
            <person name="Singer S.W."/>
            <person name="Spatafora J.W."/>
            <person name="Wang M."/>
            <person name="Veneault-Fourrey C."/>
            <person name="Henrissat B."/>
            <person name="Grigoriev I.V."/>
            <person name="Martin F.M."/>
            <person name="Perotto S."/>
        </authorList>
    </citation>
    <scope>NUCLEOTIDE SEQUENCE [LARGE SCALE GENOMIC DNA]</scope>
    <source>
        <strain evidence="2 3">ATCC 22711</strain>
    </source>
</reference>
<dbReference type="EMBL" id="KZ679007">
    <property type="protein sequence ID" value="PSS25521.1"/>
    <property type="molecule type" value="Genomic_DNA"/>
</dbReference>
<feature type="compositionally biased region" description="Low complexity" evidence="1">
    <location>
        <begin position="132"/>
        <end position="141"/>
    </location>
</feature>
<sequence>MDRATPENTPPRPAKRRQVSHHNEDEIAKNWVVVPPNTTPSKPQPKSPARYSLPTASSANRRSVAGRPASRAGAIGMGARRSMVPRVSHAGSPALHTNHGASFASPRSPGASKIPRASPIRGTPSSVKADSAAAKEAQRWAAQRKKEEREADESIRRLDAQLKAMIREGKEALGTKIEVEMDDDL</sequence>
<dbReference type="RefSeq" id="XP_024724120.1">
    <property type="nucleotide sequence ID" value="XM_024866315.1"/>
</dbReference>
<dbReference type="OrthoDB" id="5138418at2759"/>